<dbReference type="RefSeq" id="WP_209642928.1">
    <property type="nucleotide sequence ID" value="NZ_JAGINW010000001.1"/>
</dbReference>
<sequence>MRESIVHQGPKNPLGTIIVLDPIGAASHGALPATWRELTDRWTVVWCRLPVEDSAWQLAEFLQGVTGPVDVVAAGASSVAALAIGGRHCEVVRSVLLVDPAAGGIPVDGATAKVADEMWMKREAAVIDALALEGVNVRVIAHSFQGDRDRRDPPLPLGHPDVVSVLRAQLVSQHRRQRT</sequence>
<name>A0ABS4TMZ2_9PSEU</name>
<dbReference type="Proteomes" id="UP001519332">
    <property type="component" value="Unassembled WGS sequence"/>
</dbReference>
<organism evidence="1 2">
    <name type="scientific">Kibdelosporangium banguiense</name>
    <dbReference type="NCBI Taxonomy" id="1365924"/>
    <lineage>
        <taxon>Bacteria</taxon>
        <taxon>Bacillati</taxon>
        <taxon>Actinomycetota</taxon>
        <taxon>Actinomycetes</taxon>
        <taxon>Pseudonocardiales</taxon>
        <taxon>Pseudonocardiaceae</taxon>
        <taxon>Kibdelosporangium</taxon>
    </lineage>
</organism>
<keyword evidence="2" id="KW-1185">Reference proteome</keyword>
<accession>A0ABS4TMZ2</accession>
<comment type="caution">
    <text evidence="1">The sequence shown here is derived from an EMBL/GenBank/DDBJ whole genome shotgun (WGS) entry which is preliminary data.</text>
</comment>
<dbReference type="EMBL" id="JAGINW010000001">
    <property type="protein sequence ID" value="MBP2325774.1"/>
    <property type="molecule type" value="Genomic_DNA"/>
</dbReference>
<proteinExistence type="predicted"/>
<evidence type="ECO:0008006" key="3">
    <source>
        <dbReference type="Google" id="ProtNLM"/>
    </source>
</evidence>
<protein>
    <recommendedName>
        <fullName evidence="3">Alpha/beta hydrolase</fullName>
    </recommendedName>
</protein>
<reference evidence="1 2" key="1">
    <citation type="submission" date="2021-03" db="EMBL/GenBank/DDBJ databases">
        <title>Sequencing the genomes of 1000 actinobacteria strains.</title>
        <authorList>
            <person name="Klenk H.-P."/>
        </authorList>
    </citation>
    <scope>NUCLEOTIDE SEQUENCE [LARGE SCALE GENOMIC DNA]</scope>
    <source>
        <strain evidence="1 2">DSM 46670</strain>
    </source>
</reference>
<evidence type="ECO:0000313" key="2">
    <source>
        <dbReference type="Proteomes" id="UP001519332"/>
    </source>
</evidence>
<gene>
    <name evidence="1" type="ORF">JOF56_006159</name>
</gene>
<evidence type="ECO:0000313" key="1">
    <source>
        <dbReference type="EMBL" id="MBP2325774.1"/>
    </source>
</evidence>